<dbReference type="EMBL" id="JACWFH010000039">
    <property type="protein sequence ID" value="MBY0099608.1"/>
    <property type="molecule type" value="Genomic_DNA"/>
</dbReference>
<dbReference type="SUPFAM" id="SSF88713">
    <property type="entry name" value="Glycoside hydrolase/deacetylase"/>
    <property type="match status" value="1"/>
</dbReference>
<dbReference type="InterPro" id="IPR051398">
    <property type="entry name" value="Polysacch_Deacetylase"/>
</dbReference>
<accession>A0ABS7KBJ1</accession>
<keyword evidence="8" id="KW-1185">Reference proteome</keyword>
<sequence length="372" mass="41840">MSKRNWMISFLFILIIFTAGCSSNEARALDTEDDPEAKQVSKVPKEEKLSTEESFTSSNNQDERVGHVSKTFQTDENLNLREGPSSQEPLLFTIPKGEEVTVLSEAGSWYKVNYQTYTGYVDSSYLSEPGQALSGATPSQLSNITITPSTKGTGEYRLPILMYHAIDEYQGNGSQELYVTPENFEIQMQYLKTEGFTPITFDEIKEIDEIEKPVLITLDDGYKNNLNAYYILNKLNDASYQAKATIFMIGNKIDKKTGLSTEEIREMSDSGIISFQAHTEHHPSLTTITDFQSELGGNKERLEKLTGKRVTALAYPSGHYNEQVVEETKSYFDYAVTTNAGIATADSSPYELERIRISYSTTLEAFDYLLNQ</sequence>
<dbReference type="PANTHER" id="PTHR34216">
    <property type="match status" value="1"/>
</dbReference>
<proteinExistence type="predicted"/>
<dbReference type="InterPro" id="IPR011330">
    <property type="entry name" value="Glyco_hydro/deAcase_b/a-brl"/>
</dbReference>
<organism evidence="7 8">
    <name type="scientific">Mesobacillus maritimus</name>
    <dbReference type="NCBI Taxonomy" id="1643336"/>
    <lineage>
        <taxon>Bacteria</taxon>
        <taxon>Bacillati</taxon>
        <taxon>Bacillota</taxon>
        <taxon>Bacilli</taxon>
        <taxon>Bacillales</taxon>
        <taxon>Bacillaceae</taxon>
        <taxon>Mesobacillus</taxon>
    </lineage>
</organism>
<protein>
    <submittedName>
        <fullName evidence="7">Polysaccharide deacetylase family protein</fullName>
    </submittedName>
</protein>
<evidence type="ECO:0000256" key="3">
    <source>
        <dbReference type="SAM" id="MobiDB-lite"/>
    </source>
</evidence>
<dbReference type="InterPro" id="IPR002509">
    <property type="entry name" value="NODB_dom"/>
</dbReference>
<evidence type="ECO:0000259" key="5">
    <source>
        <dbReference type="PROSITE" id="PS51677"/>
    </source>
</evidence>
<feature type="chain" id="PRO_5047488388" evidence="4">
    <location>
        <begin position="29"/>
        <end position="372"/>
    </location>
</feature>
<dbReference type="Pfam" id="PF01522">
    <property type="entry name" value="Polysacc_deac_1"/>
    <property type="match status" value="1"/>
</dbReference>
<feature type="domain" description="NodB homology" evidence="5">
    <location>
        <begin position="212"/>
        <end position="372"/>
    </location>
</feature>
<name>A0ABS7KBJ1_9BACI</name>
<evidence type="ECO:0000256" key="4">
    <source>
        <dbReference type="SAM" id="SignalP"/>
    </source>
</evidence>
<dbReference type="PROSITE" id="PS51781">
    <property type="entry name" value="SH3B"/>
    <property type="match status" value="1"/>
</dbReference>
<dbReference type="PROSITE" id="PS51257">
    <property type="entry name" value="PROKAR_LIPOPROTEIN"/>
    <property type="match status" value="1"/>
</dbReference>
<dbReference type="PROSITE" id="PS51677">
    <property type="entry name" value="NODB"/>
    <property type="match status" value="1"/>
</dbReference>
<feature type="compositionally biased region" description="Basic and acidic residues" evidence="3">
    <location>
        <begin position="36"/>
        <end position="51"/>
    </location>
</feature>
<feature type="region of interest" description="Disordered" evidence="3">
    <location>
        <begin position="28"/>
        <end position="66"/>
    </location>
</feature>
<reference evidence="7 8" key="1">
    <citation type="submission" date="2020-07" db="EMBL/GenBank/DDBJ databases">
        <title>Fungal Genomes of the International Space Station.</title>
        <authorList>
            <person name="Seuylemezian A."/>
            <person name="Singh N.K."/>
            <person name="Wood J."/>
            <person name="Venkateswaran K."/>
        </authorList>
    </citation>
    <scope>NUCLEOTIDE SEQUENCE [LARGE SCALE GENOMIC DNA]</scope>
    <source>
        <strain evidence="7 8">PL-B2</strain>
    </source>
</reference>
<dbReference type="InterPro" id="IPR003646">
    <property type="entry name" value="SH3-like_bac-type"/>
</dbReference>
<feature type="domain" description="SH3b" evidence="6">
    <location>
        <begin position="67"/>
        <end position="130"/>
    </location>
</feature>
<keyword evidence="2 4" id="KW-0732">Signal</keyword>
<evidence type="ECO:0000313" key="7">
    <source>
        <dbReference type="EMBL" id="MBY0099608.1"/>
    </source>
</evidence>
<dbReference type="Gene3D" id="3.20.20.370">
    <property type="entry name" value="Glycoside hydrolase/deacetylase"/>
    <property type="match status" value="1"/>
</dbReference>
<dbReference type="PANTHER" id="PTHR34216:SF3">
    <property type="entry name" value="POLY-BETA-1,6-N-ACETYL-D-GLUCOSAMINE N-DEACETYLASE"/>
    <property type="match status" value="1"/>
</dbReference>
<dbReference type="Pfam" id="PF08239">
    <property type="entry name" value="SH3_3"/>
    <property type="match status" value="1"/>
</dbReference>
<dbReference type="Proteomes" id="UP000769780">
    <property type="component" value="Unassembled WGS sequence"/>
</dbReference>
<comment type="subcellular location">
    <subcellularLocation>
        <location evidence="1">Secreted</location>
    </subcellularLocation>
</comment>
<evidence type="ECO:0000313" key="8">
    <source>
        <dbReference type="Proteomes" id="UP000769780"/>
    </source>
</evidence>
<feature type="signal peptide" evidence="4">
    <location>
        <begin position="1"/>
        <end position="28"/>
    </location>
</feature>
<gene>
    <name evidence="7" type="ORF">H0185_22970</name>
</gene>
<evidence type="ECO:0000256" key="1">
    <source>
        <dbReference type="ARBA" id="ARBA00004613"/>
    </source>
</evidence>
<dbReference type="SMART" id="SM00287">
    <property type="entry name" value="SH3b"/>
    <property type="match status" value="1"/>
</dbReference>
<dbReference type="Gene3D" id="2.30.30.40">
    <property type="entry name" value="SH3 Domains"/>
    <property type="match status" value="1"/>
</dbReference>
<evidence type="ECO:0000256" key="2">
    <source>
        <dbReference type="ARBA" id="ARBA00022729"/>
    </source>
</evidence>
<dbReference type="CDD" id="cd10918">
    <property type="entry name" value="CE4_NodB_like_5s_6s"/>
    <property type="match status" value="1"/>
</dbReference>
<evidence type="ECO:0000259" key="6">
    <source>
        <dbReference type="PROSITE" id="PS51781"/>
    </source>
</evidence>
<dbReference type="RefSeq" id="WP_221875874.1">
    <property type="nucleotide sequence ID" value="NZ_JACWFH010000039.1"/>
</dbReference>
<comment type="caution">
    <text evidence="7">The sequence shown here is derived from an EMBL/GenBank/DDBJ whole genome shotgun (WGS) entry which is preliminary data.</text>
</comment>